<reference evidence="17" key="3">
    <citation type="submission" date="2025-09" db="UniProtKB">
        <authorList>
            <consortium name="Ensembl"/>
        </authorList>
    </citation>
    <scope>IDENTIFICATION</scope>
    <source>
        <strain evidence="17">Hd-rR</strain>
    </source>
</reference>
<dbReference type="eggNOG" id="KOG1978">
    <property type="taxonomic scope" value="Eukaryota"/>
</dbReference>
<dbReference type="CDD" id="cd16926">
    <property type="entry name" value="HATPase_MutL-MLH-PMS-like"/>
    <property type="match status" value="1"/>
</dbReference>
<dbReference type="GeneID" id="101169320"/>
<dbReference type="RefSeq" id="XP_004080263.1">
    <property type="nucleotide sequence ID" value="XM_004080215.4"/>
</dbReference>
<keyword evidence="6" id="KW-0227">DNA damage</keyword>
<dbReference type="InterPro" id="IPR014790">
    <property type="entry name" value="MutL_C"/>
</dbReference>
<evidence type="ECO:0000256" key="3">
    <source>
        <dbReference type="ARBA" id="ARBA00022722"/>
    </source>
</evidence>
<evidence type="ECO:0000256" key="1">
    <source>
        <dbReference type="ARBA" id="ARBA00004123"/>
    </source>
</evidence>
<feature type="region of interest" description="Disordered" evidence="14">
    <location>
        <begin position="504"/>
        <end position="568"/>
    </location>
</feature>
<dbReference type="GO" id="GO:0140664">
    <property type="term" value="F:ATP-dependent DNA damage sensor activity"/>
    <property type="evidence" value="ECO:0007669"/>
    <property type="project" value="InterPro"/>
</dbReference>
<dbReference type="GO" id="GO:0030983">
    <property type="term" value="F:mismatched DNA binding"/>
    <property type="evidence" value="ECO:0007669"/>
    <property type="project" value="InterPro"/>
</dbReference>
<evidence type="ECO:0000256" key="10">
    <source>
        <dbReference type="ARBA" id="ARBA00048778"/>
    </source>
</evidence>
<evidence type="ECO:0000256" key="5">
    <source>
        <dbReference type="ARBA" id="ARBA00022759"/>
    </source>
</evidence>
<dbReference type="SUPFAM" id="SSF54211">
    <property type="entry name" value="Ribosomal protein S5 domain 2-like"/>
    <property type="match status" value="1"/>
</dbReference>
<proteinExistence type="inferred from homology"/>
<dbReference type="GO" id="GO:0005524">
    <property type="term" value="F:ATP binding"/>
    <property type="evidence" value="ECO:0007669"/>
    <property type="project" value="UniProtKB-KW"/>
</dbReference>
<dbReference type="CTD" id="5395"/>
<keyword evidence="18" id="KW-1185">Reference proteome</keyword>
<dbReference type="CDD" id="cd03484">
    <property type="entry name" value="MutL_Trans_hPMS_2_like"/>
    <property type="match status" value="1"/>
</dbReference>
<protein>
    <recommendedName>
        <fullName evidence="11">Mismatch repair endonuclease PMS2</fullName>
    </recommendedName>
    <alternativeName>
        <fullName evidence="13">DNA mismatch repair protein PMS2</fullName>
    </alternativeName>
    <alternativeName>
        <fullName evidence="12">PMS1 protein homolog 2</fullName>
    </alternativeName>
</protein>
<dbReference type="Pfam" id="PF01119">
    <property type="entry name" value="DNA_mis_repair"/>
    <property type="match status" value="1"/>
</dbReference>
<dbReference type="InterPro" id="IPR002099">
    <property type="entry name" value="MutL/Mlh/PMS"/>
</dbReference>
<feature type="compositionally biased region" description="Basic and acidic residues" evidence="14">
    <location>
        <begin position="420"/>
        <end position="429"/>
    </location>
</feature>
<feature type="domain" description="DNA mismatch repair protein S5" evidence="16">
    <location>
        <begin position="225"/>
        <end position="362"/>
    </location>
</feature>
<accession>H2LEG9</accession>
<dbReference type="InterPro" id="IPR020568">
    <property type="entry name" value="Ribosomal_Su5_D2-typ_SF"/>
</dbReference>
<dbReference type="InterPro" id="IPR037198">
    <property type="entry name" value="MutL_C_sf"/>
</dbReference>
<organism evidence="17 18">
    <name type="scientific">Oryzias latipes</name>
    <name type="common">Japanese rice fish</name>
    <name type="synonym">Japanese killifish</name>
    <dbReference type="NCBI Taxonomy" id="8090"/>
    <lineage>
        <taxon>Eukaryota</taxon>
        <taxon>Metazoa</taxon>
        <taxon>Chordata</taxon>
        <taxon>Craniata</taxon>
        <taxon>Vertebrata</taxon>
        <taxon>Euteleostomi</taxon>
        <taxon>Actinopterygii</taxon>
        <taxon>Neopterygii</taxon>
        <taxon>Teleostei</taxon>
        <taxon>Neoteleostei</taxon>
        <taxon>Acanthomorphata</taxon>
        <taxon>Ovalentaria</taxon>
        <taxon>Atherinomorphae</taxon>
        <taxon>Beloniformes</taxon>
        <taxon>Adrianichthyidae</taxon>
        <taxon>Oryziinae</taxon>
        <taxon>Oryzias</taxon>
    </lineage>
</organism>
<evidence type="ECO:0000256" key="2">
    <source>
        <dbReference type="ARBA" id="ARBA00006082"/>
    </source>
</evidence>
<feature type="region of interest" description="Disordered" evidence="14">
    <location>
        <begin position="419"/>
        <end position="488"/>
    </location>
</feature>
<sequence length="828" mass="91859">MSDSCCSEPAGAIKAIDKHSVHQICSGQVVLSLATAVKELVENSVDAGATNIDIKLRDCGVEQIEVSDNGKGVKEANFEGLTLKHHTSKLRDFSDLIHVETFGFRGEALSSLCALSDLSVITCHESSQVGTKLVFDHKGQLVQKSPHPRQQGTTVALQQLFHTLPVRHKEFQRNIKKEYAKMIHVLQAYCIISAGVRLTCSNQSGRGKRVTVLSTSGSQSMRENIGAIFGPKQLQSLLPFQQTSPSENVLEEYGLKEAELPEQLFSIAGFISRSDHGVGRSATDRQFFFINNRPCDPLKITKVVNEVYHSYNRHQYPFVALNIAVASECVDVNVTPDKRQIFLQEEKVLLATLKTSLINMYEAGVNKISLNLPFPKSTSSTSGQVCSSENRESVEPSSPFPGSSMNLAALKAAFSSSSSFEKRSSKDPDSGPTQKTLRCFFKDAGKPASGPIRRPPSKNRTEKLEAVGSQVLEDRRPGRMSCTDADSDGDSSCDFIANFPSSENKAAEDSSAVTEFVSCPGEPDEQMGACSSNQDRPVSPEAKKARREEPDFAAERKSDSFLSSTEESSATADTPVCLQKTTAPLQFSLQELMGNLKLLQEQRRKSDGLQYRRFRAKINPGENQSAEEELRKEISKDMFKEMKIIGQFNLGFIITKLNSDIFIIDQHATDEKYNFEMLQQHTLLQGQKLIAPQKLHLTAISENVLMENIEVFRKNGFEFLIDEDAQVMERVRLVSLPTSKNWTFGPADIEELIFMLSDSPGVMCRPSRVRQMFASRACRKSVMIGTALSVSEMKKLVVHMGEIEHPWNCPHGRPTMRHLANLDIISQD</sequence>
<dbReference type="InterPro" id="IPR038973">
    <property type="entry name" value="MutL/Mlh/Pms-like"/>
</dbReference>
<dbReference type="FunFam" id="3.30.230.10:FF:000032">
    <property type="entry name" value="mismatch repair endonuclease PMS2 isoform X2"/>
    <property type="match status" value="1"/>
</dbReference>
<dbReference type="PROSITE" id="PS00058">
    <property type="entry name" value="DNA_MISMATCH_REPAIR_1"/>
    <property type="match status" value="1"/>
</dbReference>
<evidence type="ECO:0000256" key="7">
    <source>
        <dbReference type="ARBA" id="ARBA00022801"/>
    </source>
</evidence>
<keyword evidence="4" id="KW-0547">Nucleotide-binding</keyword>
<dbReference type="OrthoDB" id="10254304at2759"/>
<dbReference type="Gene3D" id="3.30.1540.20">
    <property type="entry name" value="MutL, C-terminal domain, dimerisation subdomain"/>
    <property type="match status" value="1"/>
</dbReference>
<keyword evidence="5" id="KW-0255">Endonuclease</keyword>
<dbReference type="FunFam" id="3.30.1370.100:FF:000001">
    <property type="entry name" value="Mismatch repair endonuclease pms1, putative"/>
    <property type="match status" value="1"/>
</dbReference>
<dbReference type="InParanoid" id="H2LEG9"/>
<evidence type="ECO:0000259" key="16">
    <source>
        <dbReference type="SMART" id="SM01340"/>
    </source>
</evidence>
<evidence type="ECO:0000313" key="18">
    <source>
        <dbReference type="Proteomes" id="UP000001038"/>
    </source>
</evidence>
<reference evidence="17" key="2">
    <citation type="submission" date="2025-08" db="UniProtKB">
        <authorList>
            <consortium name="Ensembl"/>
        </authorList>
    </citation>
    <scope>IDENTIFICATION</scope>
    <source>
        <strain evidence="17">Hd-rR</strain>
    </source>
</reference>
<dbReference type="Gene3D" id="3.30.565.10">
    <property type="entry name" value="Histidine kinase-like ATPase, C-terminal domain"/>
    <property type="match status" value="1"/>
</dbReference>
<dbReference type="GO" id="GO:0006298">
    <property type="term" value="P:mismatch repair"/>
    <property type="evidence" value="ECO:0000318"/>
    <property type="project" value="GO_Central"/>
</dbReference>
<feature type="domain" description="MutL C-terminal dimerisation" evidence="15">
    <location>
        <begin position="644"/>
        <end position="788"/>
    </location>
</feature>
<evidence type="ECO:0000256" key="6">
    <source>
        <dbReference type="ARBA" id="ARBA00022763"/>
    </source>
</evidence>
<dbReference type="SUPFAM" id="SSF55874">
    <property type="entry name" value="ATPase domain of HSP90 chaperone/DNA topoisomerase II/histidine kinase"/>
    <property type="match status" value="1"/>
</dbReference>
<dbReference type="SMART" id="SM00853">
    <property type="entry name" value="MutL_C"/>
    <property type="match status" value="1"/>
</dbReference>
<dbReference type="InterPro" id="IPR042120">
    <property type="entry name" value="MutL_C_dimsub"/>
</dbReference>
<dbReference type="GeneTree" id="ENSGT00940000155381"/>
<dbReference type="Gene3D" id="3.30.1370.100">
    <property type="entry name" value="MutL, C-terminal domain, regulatory subdomain"/>
    <property type="match status" value="1"/>
</dbReference>
<dbReference type="SUPFAM" id="SSF118116">
    <property type="entry name" value="DNA mismatch repair protein MutL"/>
    <property type="match status" value="1"/>
</dbReference>
<evidence type="ECO:0000259" key="15">
    <source>
        <dbReference type="SMART" id="SM00853"/>
    </source>
</evidence>
<dbReference type="InterPro" id="IPR014721">
    <property type="entry name" value="Ribsml_uS5_D2-typ_fold_subgr"/>
</dbReference>
<comment type="similarity">
    <text evidence="2">Belongs to the DNA mismatch repair MutL/HexB family.</text>
</comment>
<dbReference type="FunFam" id="3.30.565.10:FF:000014">
    <property type="entry name" value="Mismatch repair endonuclease pms1, putative"/>
    <property type="match status" value="1"/>
</dbReference>
<dbReference type="PANTHER" id="PTHR10073:SF52">
    <property type="entry name" value="MISMATCH REPAIR ENDONUCLEASE PMS2"/>
    <property type="match status" value="1"/>
</dbReference>
<dbReference type="InterPro" id="IPR014762">
    <property type="entry name" value="DNA_mismatch_repair_CS"/>
</dbReference>
<dbReference type="HOGENOM" id="CLU_004131_0_2_1"/>
<name>H2LEG9_ORYLA</name>
<keyword evidence="3" id="KW-0540">Nuclease</keyword>
<comment type="catalytic activity">
    <reaction evidence="10">
        <text>ATP + H2O = ADP + phosphate + H(+)</text>
        <dbReference type="Rhea" id="RHEA:13065"/>
        <dbReference type="ChEBI" id="CHEBI:15377"/>
        <dbReference type="ChEBI" id="CHEBI:15378"/>
        <dbReference type="ChEBI" id="CHEBI:30616"/>
        <dbReference type="ChEBI" id="CHEBI:43474"/>
        <dbReference type="ChEBI" id="CHEBI:456216"/>
    </reaction>
    <physiologicalReaction direction="left-to-right" evidence="10">
        <dbReference type="Rhea" id="RHEA:13066"/>
    </physiologicalReaction>
</comment>
<dbReference type="Bgee" id="ENSORLG00000003486">
    <property type="expression patterns" value="Expressed in animal zygote and 14 other cell types or tissues"/>
</dbReference>
<feature type="region of interest" description="Disordered" evidence="14">
    <location>
        <begin position="380"/>
        <end position="402"/>
    </location>
</feature>
<dbReference type="AlphaFoldDB" id="H2LEG9"/>
<gene>
    <name evidence="17" type="primary">PMS2</name>
    <name evidence="17" type="synonym">pms2</name>
</gene>
<dbReference type="Gene3D" id="3.30.230.10">
    <property type="match status" value="1"/>
</dbReference>
<dbReference type="InterPro" id="IPR013507">
    <property type="entry name" value="DNA_mismatch_S5_2-like"/>
</dbReference>
<dbReference type="NCBIfam" id="TIGR00585">
    <property type="entry name" value="mutl"/>
    <property type="match status" value="1"/>
</dbReference>
<evidence type="ECO:0000256" key="11">
    <source>
        <dbReference type="ARBA" id="ARBA00072579"/>
    </source>
</evidence>
<dbReference type="FunFam" id="3.30.1540.20:FF:000019">
    <property type="entry name" value="PMS1 homolog 2, mismatch repair system component"/>
    <property type="match status" value="1"/>
</dbReference>
<evidence type="ECO:0000256" key="9">
    <source>
        <dbReference type="ARBA" id="ARBA00023242"/>
    </source>
</evidence>
<evidence type="ECO:0000256" key="4">
    <source>
        <dbReference type="ARBA" id="ARBA00022741"/>
    </source>
</evidence>
<dbReference type="SMART" id="SM01340">
    <property type="entry name" value="DNA_mis_repair"/>
    <property type="match status" value="1"/>
</dbReference>
<dbReference type="KEGG" id="ola:101169320"/>
<keyword evidence="9" id="KW-0539">Nucleus</keyword>
<keyword evidence="8" id="KW-0067">ATP-binding</keyword>
<evidence type="ECO:0000256" key="12">
    <source>
        <dbReference type="ARBA" id="ARBA00077255"/>
    </source>
</evidence>
<dbReference type="Pfam" id="PF13589">
    <property type="entry name" value="HATPase_c_3"/>
    <property type="match status" value="1"/>
</dbReference>
<dbReference type="InterPro" id="IPR042121">
    <property type="entry name" value="MutL_C_regsub"/>
</dbReference>
<evidence type="ECO:0000256" key="13">
    <source>
        <dbReference type="ARBA" id="ARBA00083250"/>
    </source>
</evidence>
<dbReference type="Pfam" id="PF08676">
    <property type="entry name" value="MutL_C"/>
    <property type="match status" value="1"/>
</dbReference>
<dbReference type="GO" id="GO:0016887">
    <property type="term" value="F:ATP hydrolysis activity"/>
    <property type="evidence" value="ECO:0000318"/>
    <property type="project" value="GO_Central"/>
</dbReference>
<dbReference type="InterPro" id="IPR036890">
    <property type="entry name" value="HATPase_C_sf"/>
</dbReference>
<dbReference type="GO" id="GO:0004519">
    <property type="term" value="F:endonuclease activity"/>
    <property type="evidence" value="ECO:0007669"/>
    <property type="project" value="UniProtKB-KW"/>
</dbReference>
<feature type="compositionally biased region" description="Basic and acidic residues" evidence="14">
    <location>
        <begin position="541"/>
        <end position="559"/>
    </location>
</feature>
<dbReference type="GO" id="GO:0032389">
    <property type="term" value="C:MutLalpha complex"/>
    <property type="evidence" value="ECO:0000318"/>
    <property type="project" value="GO_Central"/>
</dbReference>
<reference evidence="17 18" key="1">
    <citation type="journal article" date="2007" name="Nature">
        <title>The medaka draft genome and insights into vertebrate genome evolution.</title>
        <authorList>
            <person name="Kasahara M."/>
            <person name="Naruse K."/>
            <person name="Sasaki S."/>
            <person name="Nakatani Y."/>
            <person name="Qu W."/>
            <person name="Ahsan B."/>
            <person name="Yamada T."/>
            <person name="Nagayasu Y."/>
            <person name="Doi K."/>
            <person name="Kasai Y."/>
            <person name="Jindo T."/>
            <person name="Kobayashi D."/>
            <person name="Shimada A."/>
            <person name="Toyoda A."/>
            <person name="Kuroki Y."/>
            <person name="Fujiyama A."/>
            <person name="Sasaki T."/>
            <person name="Shimizu A."/>
            <person name="Asakawa S."/>
            <person name="Shimizu N."/>
            <person name="Hashimoto S."/>
            <person name="Yang J."/>
            <person name="Lee Y."/>
            <person name="Matsushima K."/>
            <person name="Sugano S."/>
            <person name="Sakaizumi M."/>
            <person name="Narita T."/>
            <person name="Ohishi K."/>
            <person name="Haga S."/>
            <person name="Ohta F."/>
            <person name="Nomoto H."/>
            <person name="Nogata K."/>
            <person name="Morishita T."/>
            <person name="Endo T."/>
            <person name="Shin-I T."/>
            <person name="Takeda H."/>
            <person name="Morishita S."/>
            <person name="Kohara Y."/>
        </authorList>
    </citation>
    <scope>NUCLEOTIDE SEQUENCE [LARGE SCALE GENOMIC DNA]</scope>
    <source>
        <strain evidence="17 18">Hd-rR</strain>
    </source>
</reference>
<comment type="subcellular location">
    <subcellularLocation>
        <location evidence="1">Nucleus</location>
    </subcellularLocation>
</comment>
<evidence type="ECO:0000313" key="17">
    <source>
        <dbReference type="Ensembl" id="ENSORLP00000004339.2"/>
    </source>
</evidence>
<evidence type="ECO:0000256" key="14">
    <source>
        <dbReference type="SAM" id="MobiDB-lite"/>
    </source>
</evidence>
<keyword evidence="7" id="KW-0378">Hydrolase</keyword>
<dbReference type="Ensembl" id="ENSORLT00000004340.2">
    <property type="protein sequence ID" value="ENSORLP00000004339.2"/>
    <property type="gene ID" value="ENSORLG00000003486.2"/>
</dbReference>
<dbReference type="STRING" id="8090.ENSORLP00000004339"/>
<dbReference type="Proteomes" id="UP000001038">
    <property type="component" value="Chromosome 19"/>
</dbReference>
<evidence type="ECO:0000256" key="8">
    <source>
        <dbReference type="ARBA" id="ARBA00022840"/>
    </source>
</evidence>
<dbReference type="PANTHER" id="PTHR10073">
    <property type="entry name" value="DNA MISMATCH REPAIR PROTEIN MLH, PMS, MUTL"/>
    <property type="match status" value="1"/>
</dbReference>